<gene>
    <name evidence="1" type="ORF">GALL_506560</name>
</gene>
<name>A0A1J5PR55_9ZZZZ</name>
<sequence length="46" mass="4992">MGDFLVNLGRQSLIDNVAGMFEVDDIVEDNDRATLVLFSDIAPHAG</sequence>
<accession>A0A1J5PR55</accession>
<reference evidence="1" key="1">
    <citation type="submission" date="2016-10" db="EMBL/GenBank/DDBJ databases">
        <title>Sequence of Gallionella enrichment culture.</title>
        <authorList>
            <person name="Poehlein A."/>
            <person name="Muehling M."/>
            <person name="Daniel R."/>
        </authorList>
    </citation>
    <scope>NUCLEOTIDE SEQUENCE</scope>
</reference>
<dbReference type="AlphaFoldDB" id="A0A1J5PR55"/>
<organism evidence="1">
    <name type="scientific">mine drainage metagenome</name>
    <dbReference type="NCBI Taxonomy" id="410659"/>
    <lineage>
        <taxon>unclassified sequences</taxon>
        <taxon>metagenomes</taxon>
        <taxon>ecological metagenomes</taxon>
    </lineage>
</organism>
<protein>
    <submittedName>
        <fullName evidence="1">Uncharacterized protein</fullName>
    </submittedName>
</protein>
<evidence type="ECO:0000313" key="1">
    <source>
        <dbReference type="EMBL" id="OIQ67763.1"/>
    </source>
</evidence>
<dbReference type="EMBL" id="MLJW01005720">
    <property type="protein sequence ID" value="OIQ67763.1"/>
    <property type="molecule type" value="Genomic_DNA"/>
</dbReference>
<comment type="caution">
    <text evidence="1">The sequence shown here is derived from an EMBL/GenBank/DDBJ whole genome shotgun (WGS) entry which is preliminary data.</text>
</comment>
<proteinExistence type="predicted"/>